<gene>
    <name evidence="1" type="ORF">ACFOOQ_05810</name>
</gene>
<sequence>MTAPSSQETPRPVATITSYHAHVYFDGPAEREAAAWLRERAAERFAVMLGRWHDQPVGPHAKPMFQIAFTVADFATLVPWLMLNRRGLSILVHPNTGQQYDDHVVNPLWLGAQLPIDGSVLPRGAGEGNGAIDPVTPNTVPVLKA</sequence>
<dbReference type="PANTHER" id="PTHR36423">
    <property type="entry name" value="AFR070WP"/>
    <property type="match status" value="1"/>
</dbReference>
<proteinExistence type="predicted"/>
<dbReference type="PANTHER" id="PTHR36423:SF2">
    <property type="entry name" value="AFR070WP"/>
    <property type="match status" value="1"/>
</dbReference>
<dbReference type="Pfam" id="PF08883">
    <property type="entry name" value="DOPA_dioxygen"/>
    <property type="match status" value="1"/>
</dbReference>
<accession>A0ABV7VEK6</accession>
<dbReference type="InterPro" id="IPR014980">
    <property type="entry name" value="DOPA_dioxygen"/>
</dbReference>
<reference evidence="2" key="1">
    <citation type="journal article" date="2019" name="Int. J. Syst. Evol. Microbiol.">
        <title>The Global Catalogue of Microorganisms (GCM) 10K type strain sequencing project: providing services to taxonomists for standard genome sequencing and annotation.</title>
        <authorList>
            <consortium name="The Broad Institute Genomics Platform"/>
            <consortium name="The Broad Institute Genome Sequencing Center for Infectious Disease"/>
            <person name="Wu L."/>
            <person name="Ma J."/>
        </authorList>
    </citation>
    <scope>NUCLEOTIDE SEQUENCE [LARGE SCALE GENOMIC DNA]</scope>
    <source>
        <strain evidence="2">KCTC 42182</strain>
    </source>
</reference>
<dbReference type="RefSeq" id="WP_379722866.1">
    <property type="nucleotide sequence ID" value="NZ_JBHRYJ010000001.1"/>
</dbReference>
<organism evidence="1 2">
    <name type="scientific">Ferrovibrio xuzhouensis</name>
    <dbReference type="NCBI Taxonomy" id="1576914"/>
    <lineage>
        <taxon>Bacteria</taxon>
        <taxon>Pseudomonadati</taxon>
        <taxon>Pseudomonadota</taxon>
        <taxon>Alphaproteobacteria</taxon>
        <taxon>Rhodospirillales</taxon>
        <taxon>Rhodospirillaceae</taxon>
        <taxon>Ferrovibrio</taxon>
    </lineage>
</organism>
<dbReference type="Proteomes" id="UP001595711">
    <property type="component" value="Unassembled WGS sequence"/>
</dbReference>
<keyword evidence="2" id="KW-1185">Reference proteome</keyword>
<protein>
    <submittedName>
        <fullName evidence="1">DOPA 4,5-dioxygenase family protein</fullName>
    </submittedName>
</protein>
<comment type="caution">
    <text evidence="1">The sequence shown here is derived from an EMBL/GenBank/DDBJ whole genome shotgun (WGS) entry which is preliminary data.</text>
</comment>
<dbReference type="Gene3D" id="3.30.70.1240">
    <property type="entry name" value="DOPA-like domains"/>
    <property type="match status" value="1"/>
</dbReference>
<name>A0ABV7VEK6_9PROT</name>
<evidence type="ECO:0000313" key="2">
    <source>
        <dbReference type="Proteomes" id="UP001595711"/>
    </source>
</evidence>
<dbReference type="EMBL" id="JBHRYJ010000001">
    <property type="protein sequence ID" value="MFC3675046.1"/>
    <property type="molecule type" value="Genomic_DNA"/>
</dbReference>
<dbReference type="InterPro" id="IPR023389">
    <property type="entry name" value="DOPA-like_sf"/>
</dbReference>
<evidence type="ECO:0000313" key="1">
    <source>
        <dbReference type="EMBL" id="MFC3675046.1"/>
    </source>
</evidence>
<dbReference type="SUPFAM" id="SSF143410">
    <property type="entry name" value="DOPA-like"/>
    <property type="match status" value="1"/>
</dbReference>